<evidence type="ECO:0000256" key="4">
    <source>
        <dbReference type="SAM" id="MobiDB-lite"/>
    </source>
</evidence>
<keyword evidence="3 5" id="KW-0732">Signal</keyword>
<reference evidence="8" key="1">
    <citation type="journal article" date="2019" name="Int. J. Syst. Evol. Microbiol.">
        <title>The Global Catalogue of Microorganisms (GCM) 10K type strain sequencing project: providing services to taxonomists for standard genome sequencing and annotation.</title>
        <authorList>
            <consortium name="The Broad Institute Genomics Platform"/>
            <consortium name="The Broad Institute Genome Sequencing Center for Infectious Disease"/>
            <person name="Wu L."/>
            <person name="Ma J."/>
        </authorList>
    </citation>
    <scope>NUCLEOTIDE SEQUENCE [LARGE SCALE GENOMIC DNA]</scope>
    <source>
        <strain evidence="8">JCM 17986</strain>
    </source>
</reference>
<feature type="region of interest" description="Disordered" evidence="4">
    <location>
        <begin position="30"/>
        <end position="50"/>
    </location>
</feature>
<gene>
    <name evidence="7" type="ORF">GCM10023205_33140</name>
</gene>
<evidence type="ECO:0000313" key="7">
    <source>
        <dbReference type="EMBL" id="GAA4966019.1"/>
    </source>
</evidence>
<evidence type="ECO:0000256" key="3">
    <source>
        <dbReference type="ARBA" id="ARBA00022729"/>
    </source>
</evidence>
<keyword evidence="8" id="KW-1185">Reference proteome</keyword>
<sequence length="526" mass="56172">MRYVRHPVVLQAAALSAAVVLTAAACRGGGTNASPGSAGPSGPPKSGGTLTMLSVGDSTSLDPFGANYGGAPADSARMAALYDPLVYLDPVTNTVKPHLAESLTTADGGTTWTLKLRPGVTFSDGTPFDAAAVRTNWEMHAKPEVRSQHRAATTGLTVRVVDPSTVQAVLATPNPNFDRSVATDLTFVEAPSVLAMGPDVYRTRPVGAGPFTLSRWTRGAEQVFVKNPAYWQKDKGLPYLDQVDVKVMSDIDQQYNTLKSGGADLAIGADALLARAKGTLNTRPVQSNGGQAVQFDVTKAPFDDVRARRAIALAVDPAEMARTLNQGGVPARGYFAAESPYFDAGAAQPAFDRAEAQRLFDELAAAGHRLDFTFTVPKATVSVKLAEYLQSRLTQYKNVTMRIDTLDVSAFVTRVVVQRDYQATLFQDWVVDPEPRAWNALQSASPQNLMGWRSPAADRALAAGRAATDPAQRKTAYVDLQRALSAELPMWVYAQSAQGPVFTNRVAGVELFNAGSVLMDRVGLAR</sequence>
<dbReference type="SUPFAM" id="SSF53850">
    <property type="entry name" value="Periplasmic binding protein-like II"/>
    <property type="match status" value="1"/>
</dbReference>
<evidence type="ECO:0000256" key="1">
    <source>
        <dbReference type="ARBA" id="ARBA00005695"/>
    </source>
</evidence>
<feature type="signal peptide" evidence="5">
    <location>
        <begin position="1"/>
        <end position="25"/>
    </location>
</feature>
<name>A0ABP9HB13_9ACTN</name>
<feature type="chain" id="PRO_5046025814" evidence="5">
    <location>
        <begin position="26"/>
        <end position="526"/>
    </location>
</feature>
<dbReference type="PIRSF" id="PIRSF002741">
    <property type="entry name" value="MppA"/>
    <property type="match status" value="1"/>
</dbReference>
<dbReference type="EMBL" id="BAABHS010000010">
    <property type="protein sequence ID" value="GAA4966019.1"/>
    <property type="molecule type" value="Genomic_DNA"/>
</dbReference>
<keyword evidence="2" id="KW-0813">Transport</keyword>
<accession>A0ABP9HB13</accession>
<organism evidence="7 8">
    <name type="scientific">Yinghuangia aomiensis</name>
    <dbReference type="NCBI Taxonomy" id="676205"/>
    <lineage>
        <taxon>Bacteria</taxon>
        <taxon>Bacillati</taxon>
        <taxon>Actinomycetota</taxon>
        <taxon>Actinomycetes</taxon>
        <taxon>Kitasatosporales</taxon>
        <taxon>Streptomycetaceae</taxon>
        <taxon>Yinghuangia</taxon>
    </lineage>
</organism>
<evidence type="ECO:0000259" key="6">
    <source>
        <dbReference type="Pfam" id="PF00496"/>
    </source>
</evidence>
<proteinExistence type="inferred from homology"/>
<evidence type="ECO:0000256" key="5">
    <source>
        <dbReference type="SAM" id="SignalP"/>
    </source>
</evidence>
<evidence type="ECO:0000313" key="8">
    <source>
        <dbReference type="Proteomes" id="UP001500466"/>
    </source>
</evidence>
<dbReference type="RefSeq" id="WP_345676248.1">
    <property type="nucleotide sequence ID" value="NZ_BAABHS010000010.1"/>
</dbReference>
<dbReference type="Gene3D" id="3.40.190.10">
    <property type="entry name" value="Periplasmic binding protein-like II"/>
    <property type="match status" value="1"/>
</dbReference>
<comment type="similarity">
    <text evidence="1">Belongs to the bacterial solute-binding protein 5 family.</text>
</comment>
<dbReference type="InterPro" id="IPR000914">
    <property type="entry name" value="SBP_5_dom"/>
</dbReference>
<dbReference type="InterPro" id="IPR039424">
    <property type="entry name" value="SBP_5"/>
</dbReference>
<dbReference type="InterPro" id="IPR030678">
    <property type="entry name" value="Peptide/Ni-bd"/>
</dbReference>
<dbReference type="PANTHER" id="PTHR30290:SF9">
    <property type="entry name" value="OLIGOPEPTIDE-BINDING PROTEIN APPA"/>
    <property type="match status" value="1"/>
</dbReference>
<dbReference type="PANTHER" id="PTHR30290">
    <property type="entry name" value="PERIPLASMIC BINDING COMPONENT OF ABC TRANSPORTER"/>
    <property type="match status" value="1"/>
</dbReference>
<dbReference type="Pfam" id="PF00496">
    <property type="entry name" value="SBP_bac_5"/>
    <property type="match status" value="1"/>
</dbReference>
<evidence type="ECO:0000256" key="2">
    <source>
        <dbReference type="ARBA" id="ARBA00022448"/>
    </source>
</evidence>
<comment type="caution">
    <text evidence="7">The sequence shown here is derived from an EMBL/GenBank/DDBJ whole genome shotgun (WGS) entry which is preliminary data.</text>
</comment>
<dbReference type="Proteomes" id="UP001500466">
    <property type="component" value="Unassembled WGS sequence"/>
</dbReference>
<feature type="domain" description="Solute-binding protein family 5" evidence="6">
    <location>
        <begin position="94"/>
        <end position="435"/>
    </location>
</feature>
<feature type="compositionally biased region" description="Low complexity" evidence="4">
    <location>
        <begin position="32"/>
        <end position="49"/>
    </location>
</feature>
<protein>
    <submittedName>
        <fullName evidence="7">ABC transporter substrate-binding protein</fullName>
    </submittedName>
</protein>
<dbReference type="Gene3D" id="3.10.105.10">
    <property type="entry name" value="Dipeptide-binding Protein, Domain 3"/>
    <property type="match status" value="1"/>
</dbReference>
<dbReference type="PROSITE" id="PS51257">
    <property type="entry name" value="PROKAR_LIPOPROTEIN"/>
    <property type="match status" value="1"/>
</dbReference>
<dbReference type="CDD" id="cd00995">
    <property type="entry name" value="PBP2_NikA_DppA_OppA_like"/>
    <property type="match status" value="1"/>
</dbReference>